<feature type="transmembrane region" description="Helical" evidence="1">
    <location>
        <begin position="22"/>
        <end position="41"/>
    </location>
</feature>
<keyword evidence="1" id="KW-0812">Transmembrane</keyword>
<evidence type="ECO:0000256" key="1">
    <source>
        <dbReference type="SAM" id="Phobius"/>
    </source>
</evidence>
<dbReference type="Proteomes" id="UP000826271">
    <property type="component" value="Unassembled WGS sequence"/>
</dbReference>
<reference evidence="2" key="1">
    <citation type="submission" date="2019-10" db="EMBL/GenBank/DDBJ databases">
        <authorList>
            <person name="Zhang R."/>
            <person name="Pan Y."/>
            <person name="Wang J."/>
            <person name="Ma R."/>
            <person name="Yu S."/>
        </authorList>
    </citation>
    <scope>NUCLEOTIDE SEQUENCE</scope>
    <source>
        <strain evidence="2">LA-IB0</strain>
        <tissue evidence="2">Leaf</tissue>
    </source>
</reference>
<comment type="caution">
    <text evidence="2">The sequence shown here is derived from an EMBL/GenBank/DDBJ whole genome shotgun (WGS) entry which is preliminary data.</text>
</comment>
<organism evidence="2 3">
    <name type="scientific">Buddleja alternifolia</name>
    <dbReference type="NCBI Taxonomy" id="168488"/>
    <lineage>
        <taxon>Eukaryota</taxon>
        <taxon>Viridiplantae</taxon>
        <taxon>Streptophyta</taxon>
        <taxon>Embryophyta</taxon>
        <taxon>Tracheophyta</taxon>
        <taxon>Spermatophyta</taxon>
        <taxon>Magnoliopsida</taxon>
        <taxon>eudicotyledons</taxon>
        <taxon>Gunneridae</taxon>
        <taxon>Pentapetalae</taxon>
        <taxon>asterids</taxon>
        <taxon>lamiids</taxon>
        <taxon>Lamiales</taxon>
        <taxon>Scrophulariaceae</taxon>
        <taxon>Buddlejeae</taxon>
        <taxon>Buddleja</taxon>
    </lineage>
</organism>
<name>A0AAV6XKB4_9LAMI</name>
<sequence length="396" mass="43850">MIDNEWKTQILHFGHKVDGFRWMWRCGFIVLWVTAMWTFAFVPCRSTVLLALGHVCSLLSQMKICWDAALRALGWCMELSLACLCSILTILKSFNWNAIFSIDFDVSCYGTSLGTGVEETYNSMMEVLTSSVVVEKYSSMVMEETSLVVEEKYSNKEVVETSRVVVVTCNSKEEYKVEAERVKVVVEICSSMMVEVEKVRVVEETCSRCGGDDEGGGGDYSSMVVEEMVKVVAETCTHTVEVEKVRVVEETYRHKGGGEGEGGGGDLYSYGGGGEGEGGGGDLYKYDGGGEGEGGGGDMVVVEKVRVEVVTCIHKLVVETEKVVVVTYTHKVVEERSRCKGQQRPYLKLPKWPMPLVVVATADPLWRGRCRVSSFCRRKASLTPPNVWTLNAFPLA</sequence>
<dbReference type="EMBL" id="WHWC01000005">
    <property type="protein sequence ID" value="KAG8381995.1"/>
    <property type="molecule type" value="Genomic_DNA"/>
</dbReference>
<accession>A0AAV6XKB4</accession>
<keyword evidence="1" id="KW-1133">Transmembrane helix</keyword>
<proteinExistence type="predicted"/>
<evidence type="ECO:0000313" key="2">
    <source>
        <dbReference type="EMBL" id="KAG8381995.1"/>
    </source>
</evidence>
<protein>
    <submittedName>
        <fullName evidence="2">Uncharacterized protein</fullName>
    </submittedName>
</protein>
<dbReference type="AlphaFoldDB" id="A0AAV6XKB4"/>
<evidence type="ECO:0000313" key="3">
    <source>
        <dbReference type="Proteomes" id="UP000826271"/>
    </source>
</evidence>
<keyword evidence="1" id="KW-0472">Membrane</keyword>
<keyword evidence="3" id="KW-1185">Reference proteome</keyword>
<gene>
    <name evidence="2" type="ORF">BUALT_Bualt05G0030400</name>
</gene>